<evidence type="ECO:0000313" key="2">
    <source>
        <dbReference type="Proteomes" id="UP001165960"/>
    </source>
</evidence>
<dbReference type="EMBL" id="QTSX02001482">
    <property type="protein sequence ID" value="KAJ9081343.1"/>
    <property type="molecule type" value="Genomic_DNA"/>
</dbReference>
<comment type="caution">
    <text evidence="1">The sequence shown here is derived from an EMBL/GenBank/DDBJ whole genome shotgun (WGS) entry which is preliminary data.</text>
</comment>
<proteinExistence type="predicted"/>
<keyword evidence="2" id="KW-1185">Reference proteome</keyword>
<evidence type="ECO:0000313" key="1">
    <source>
        <dbReference type="EMBL" id="KAJ9081343.1"/>
    </source>
</evidence>
<accession>A0ACC2U3G2</accession>
<gene>
    <name evidence="1" type="ORF">DSO57_1015626</name>
</gene>
<dbReference type="Proteomes" id="UP001165960">
    <property type="component" value="Unassembled WGS sequence"/>
</dbReference>
<name>A0ACC2U3G2_9FUNG</name>
<organism evidence="1 2">
    <name type="scientific">Entomophthora muscae</name>
    <dbReference type="NCBI Taxonomy" id="34485"/>
    <lineage>
        <taxon>Eukaryota</taxon>
        <taxon>Fungi</taxon>
        <taxon>Fungi incertae sedis</taxon>
        <taxon>Zoopagomycota</taxon>
        <taxon>Entomophthoromycotina</taxon>
        <taxon>Entomophthoromycetes</taxon>
        <taxon>Entomophthorales</taxon>
        <taxon>Entomophthoraceae</taxon>
        <taxon>Entomophthora</taxon>
    </lineage>
</organism>
<reference evidence="1" key="1">
    <citation type="submission" date="2022-04" db="EMBL/GenBank/DDBJ databases">
        <title>Genome of the entomopathogenic fungus Entomophthora muscae.</title>
        <authorList>
            <person name="Elya C."/>
            <person name="Lovett B.R."/>
            <person name="Lee E."/>
            <person name="Macias A.M."/>
            <person name="Hajek A.E."/>
            <person name="De Bivort B.L."/>
            <person name="Kasson M.T."/>
            <person name="De Fine Licht H.H."/>
            <person name="Stajich J.E."/>
        </authorList>
    </citation>
    <scope>NUCLEOTIDE SEQUENCE</scope>
    <source>
        <strain evidence="1">Berkeley</strain>
    </source>
</reference>
<protein>
    <submittedName>
        <fullName evidence="1">Uncharacterized protein</fullName>
    </submittedName>
</protein>
<sequence length="248" mass="28555">MYILWKYQRRFLTRRCKISLSVVAAWVTFSVYTFIAFINPRNLVWDQVENKTANNQLKLQVNFHKFVPATQEATLDYEISSIGAADKVQLIINGDEHTLEWGVSKEVKIKFSCGANRDVFAYPFDAYWKLLSIQTKLKSEVVPFSLAIKTSNKEFILTHNVFEPNSFVLSLHRTWLVKFFSIFVNFVMWLLAWGIFNVTVDTWHFRRSVTGDCIAASFGLIFALPSVREAQPGIPAIGCGIDFIGFMW</sequence>